<organism evidence="1 2">
    <name type="scientific">Dentiscutata erythropus</name>
    <dbReference type="NCBI Taxonomy" id="1348616"/>
    <lineage>
        <taxon>Eukaryota</taxon>
        <taxon>Fungi</taxon>
        <taxon>Fungi incertae sedis</taxon>
        <taxon>Mucoromycota</taxon>
        <taxon>Glomeromycotina</taxon>
        <taxon>Glomeromycetes</taxon>
        <taxon>Diversisporales</taxon>
        <taxon>Gigasporaceae</taxon>
        <taxon>Dentiscutata</taxon>
    </lineage>
</organism>
<accession>A0A9N9ED03</accession>
<comment type="caution">
    <text evidence="1">The sequence shown here is derived from an EMBL/GenBank/DDBJ whole genome shotgun (WGS) entry which is preliminary data.</text>
</comment>
<reference evidence="1" key="1">
    <citation type="submission" date="2021-06" db="EMBL/GenBank/DDBJ databases">
        <authorList>
            <person name="Kallberg Y."/>
            <person name="Tangrot J."/>
            <person name="Rosling A."/>
        </authorList>
    </citation>
    <scope>NUCLEOTIDE SEQUENCE</scope>
    <source>
        <strain evidence="1">MA453B</strain>
    </source>
</reference>
<dbReference type="Proteomes" id="UP000789405">
    <property type="component" value="Unassembled WGS sequence"/>
</dbReference>
<evidence type="ECO:0000313" key="1">
    <source>
        <dbReference type="EMBL" id="CAG8673532.1"/>
    </source>
</evidence>
<gene>
    <name evidence="1" type="ORF">DERYTH_LOCUS11383</name>
</gene>
<protein>
    <submittedName>
        <fullName evidence="1">4291_t:CDS:1</fullName>
    </submittedName>
</protein>
<evidence type="ECO:0000313" key="2">
    <source>
        <dbReference type="Proteomes" id="UP000789405"/>
    </source>
</evidence>
<proteinExistence type="predicted"/>
<name>A0A9N9ED03_9GLOM</name>
<keyword evidence="2" id="KW-1185">Reference proteome</keyword>
<dbReference type="AlphaFoldDB" id="A0A9N9ED03"/>
<dbReference type="EMBL" id="CAJVPY010007003">
    <property type="protein sequence ID" value="CAG8673532.1"/>
    <property type="molecule type" value="Genomic_DNA"/>
</dbReference>
<sequence>MVDNIVLENFITYLKVNNKFDKNYSANGDYAANWDDFILSRGEEANWDDFILSRGEETLLCILSTESVDDNFFQGHILNRIKEELIKVKVNNAEKEKIITHLNSNLNQTKFIEKQLKELSNLLFLDQYYNYSVKTRSD</sequence>